<accession>A0A090MKY6</accession>
<dbReference type="OrthoDB" id="7987387at2"/>
<feature type="transmembrane region" description="Helical" evidence="1">
    <location>
        <begin position="44"/>
        <end position="65"/>
    </location>
</feature>
<dbReference type="AlphaFoldDB" id="A0A090MKY6"/>
<dbReference type="Proteomes" id="UP000035762">
    <property type="component" value="Unassembled WGS sequence"/>
</dbReference>
<feature type="transmembrane region" description="Helical" evidence="1">
    <location>
        <begin position="85"/>
        <end position="103"/>
    </location>
</feature>
<dbReference type="EMBL" id="CCAZ020000001">
    <property type="protein sequence ID" value="CEG08081.1"/>
    <property type="molecule type" value="Genomic_DNA"/>
</dbReference>
<keyword evidence="1" id="KW-0812">Transmembrane</keyword>
<feature type="transmembrane region" description="Helical" evidence="1">
    <location>
        <begin position="370"/>
        <end position="394"/>
    </location>
</feature>
<feature type="transmembrane region" description="Helical" evidence="1">
    <location>
        <begin position="166"/>
        <end position="184"/>
    </location>
</feature>
<evidence type="ECO:0000313" key="2">
    <source>
        <dbReference type="EMBL" id="CEG08081.1"/>
    </source>
</evidence>
<feature type="transmembrane region" description="Helical" evidence="1">
    <location>
        <begin position="141"/>
        <end position="159"/>
    </location>
</feature>
<feature type="transmembrane region" description="Helical" evidence="1">
    <location>
        <begin position="247"/>
        <end position="274"/>
    </location>
</feature>
<evidence type="ECO:0008006" key="4">
    <source>
        <dbReference type="Google" id="ProtNLM"/>
    </source>
</evidence>
<feature type="transmembrane region" description="Helical" evidence="1">
    <location>
        <begin position="216"/>
        <end position="235"/>
    </location>
</feature>
<evidence type="ECO:0000256" key="1">
    <source>
        <dbReference type="SAM" id="Phobius"/>
    </source>
</evidence>
<protein>
    <recommendedName>
        <fullName evidence="4">Lipid A core - O-antigen ligase and related enzymes</fullName>
    </recommendedName>
</protein>
<organism evidence="2 3">
    <name type="scientific">Afipia felis</name>
    <name type="common">Cat scratch disease bacillus</name>
    <dbReference type="NCBI Taxonomy" id="1035"/>
    <lineage>
        <taxon>Bacteria</taxon>
        <taxon>Pseudomonadati</taxon>
        <taxon>Pseudomonadota</taxon>
        <taxon>Alphaproteobacteria</taxon>
        <taxon>Hyphomicrobiales</taxon>
        <taxon>Nitrobacteraceae</taxon>
        <taxon>Afipia</taxon>
    </lineage>
</organism>
<dbReference type="NCBIfam" id="NF038256">
    <property type="entry name" value="exopoly_VpsF"/>
    <property type="match status" value="1"/>
</dbReference>
<feature type="transmembrane region" description="Helical" evidence="1">
    <location>
        <begin position="429"/>
        <end position="447"/>
    </location>
</feature>
<evidence type="ECO:0000313" key="3">
    <source>
        <dbReference type="Proteomes" id="UP000035762"/>
    </source>
</evidence>
<dbReference type="InterPro" id="IPR048041">
    <property type="entry name" value="VpsF-like"/>
</dbReference>
<sequence length="468" mass="51748">MKPRPTVFAQCDQVSAVALPRSAHPGLSRPGVDQSSTVHALIEVAIVGLMLLAVVALLCLSSSMLTNLKVHYVTSGGIFLEKVHVASYCVFAAFFLCLIRHGNPISDLLSSLANARLTIVLFLCWIALFFQIVILKRPFTTIIDSFLLPPMICLVVWQLTNSQRRVLAWVFHAGILLNVALGYYEYFSGHRLFPLTVGNILVLGEWRSSALLGHPLTASGLIAAYVMALVVRPAILPAILRLPIMAFCFVSLMVFGGRTALMTTLVVMACLVGWKGLRFSFGERMSLLGIIAAMCLVSLLAGAAFVAFDSGIFDKMLLRFSSDKGSALARFATLHLLSYLDWMELLLGASPDRITALQSQLGLNYGIENFWISCITQFGLAHTVLMTVGLLCFFIDLTRRSDRGVWPIYLLMLMIAASSVSFSSKNIQLAQFVALITLLLPKEWRLIDNRQFQRKRVSPRFALAHRMQ</sequence>
<comment type="caution">
    <text evidence="2">The sequence shown here is derived from an EMBL/GenBank/DDBJ whole genome shotgun (WGS) entry which is preliminary data.</text>
</comment>
<keyword evidence="3" id="KW-1185">Reference proteome</keyword>
<keyword evidence="1" id="KW-0472">Membrane</keyword>
<gene>
    <name evidence="2" type="ORF">BN961_01490</name>
</gene>
<reference evidence="2 3" key="1">
    <citation type="journal article" date="2014" name="Genome Announc.">
        <title>Genome Sequence of Afipia felis Strain 76713, Isolated in Hospital Water Using an Amoeba Co-Culture Procedure.</title>
        <authorList>
            <person name="Benamar S."/>
            <person name="La Scola B."/>
            <person name="Croce O."/>
        </authorList>
    </citation>
    <scope>NUCLEOTIDE SEQUENCE [LARGE SCALE GENOMIC DNA]</scope>
    <source>
        <strain evidence="2 3">76713</strain>
    </source>
</reference>
<dbReference type="STRING" id="1035.BN961_01490"/>
<name>A0A090MKY6_AFIFE</name>
<keyword evidence="1" id="KW-1133">Transmembrane helix</keyword>
<feature type="transmembrane region" description="Helical" evidence="1">
    <location>
        <begin position="115"/>
        <end position="135"/>
    </location>
</feature>
<feature type="transmembrane region" description="Helical" evidence="1">
    <location>
        <begin position="406"/>
        <end position="423"/>
    </location>
</feature>
<feature type="transmembrane region" description="Helical" evidence="1">
    <location>
        <begin position="286"/>
        <end position="308"/>
    </location>
</feature>
<proteinExistence type="predicted"/>